<name>A0A327L3L6_9BRAD</name>
<dbReference type="Pfam" id="PF02653">
    <property type="entry name" value="BPD_transp_2"/>
    <property type="match status" value="1"/>
</dbReference>
<evidence type="ECO:0000256" key="3">
    <source>
        <dbReference type="ARBA" id="ARBA00022692"/>
    </source>
</evidence>
<dbReference type="CDD" id="cd06581">
    <property type="entry name" value="TM_PBP1_LivM_like"/>
    <property type="match status" value="1"/>
</dbReference>
<dbReference type="InterPro" id="IPR001851">
    <property type="entry name" value="ABC_transp_permease"/>
</dbReference>
<feature type="transmembrane region" description="Helical" evidence="6">
    <location>
        <begin position="168"/>
        <end position="187"/>
    </location>
</feature>
<feature type="transmembrane region" description="Helical" evidence="6">
    <location>
        <begin position="296"/>
        <end position="317"/>
    </location>
</feature>
<evidence type="ECO:0000256" key="6">
    <source>
        <dbReference type="SAM" id="Phobius"/>
    </source>
</evidence>
<dbReference type="InterPro" id="IPR043428">
    <property type="entry name" value="LivM-like"/>
</dbReference>
<feature type="transmembrane region" description="Helical" evidence="6">
    <location>
        <begin position="96"/>
        <end position="119"/>
    </location>
</feature>
<evidence type="ECO:0000313" key="8">
    <source>
        <dbReference type="Proteomes" id="UP000249130"/>
    </source>
</evidence>
<dbReference type="RefSeq" id="WP_111418071.1">
    <property type="nucleotide sequence ID" value="NZ_NPEX01000024.1"/>
</dbReference>
<comment type="caution">
    <text evidence="7">The sequence shown here is derived from an EMBL/GenBank/DDBJ whole genome shotgun (WGS) entry which is preliminary data.</text>
</comment>
<organism evidence="7 8">
    <name type="scientific">Rhodoplanes roseus</name>
    <dbReference type="NCBI Taxonomy" id="29409"/>
    <lineage>
        <taxon>Bacteria</taxon>
        <taxon>Pseudomonadati</taxon>
        <taxon>Pseudomonadota</taxon>
        <taxon>Alphaproteobacteria</taxon>
        <taxon>Hyphomicrobiales</taxon>
        <taxon>Nitrobacteraceae</taxon>
        <taxon>Rhodoplanes</taxon>
    </lineage>
</organism>
<feature type="transmembrane region" description="Helical" evidence="6">
    <location>
        <begin position="69"/>
        <end position="89"/>
    </location>
</feature>
<dbReference type="Proteomes" id="UP000249130">
    <property type="component" value="Unassembled WGS sequence"/>
</dbReference>
<protein>
    <recommendedName>
        <fullName evidence="9">Branched-chain amino acid ABC transporter permease</fullName>
    </recommendedName>
</protein>
<keyword evidence="8" id="KW-1185">Reference proteome</keyword>
<dbReference type="AlphaFoldDB" id="A0A327L3L6"/>
<reference evidence="7 8" key="1">
    <citation type="submission" date="2017-07" db="EMBL/GenBank/DDBJ databases">
        <title>Draft Genome Sequences of Select Purple Nonsulfur Bacteria.</title>
        <authorList>
            <person name="Lasarre B."/>
            <person name="Mckinlay J.B."/>
        </authorList>
    </citation>
    <scope>NUCLEOTIDE SEQUENCE [LARGE SCALE GENOMIC DNA]</scope>
    <source>
        <strain evidence="7 8">DSM 5909</strain>
    </source>
</reference>
<feature type="transmembrane region" description="Helical" evidence="6">
    <location>
        <begin position="125"/>
        <end position="147"/>
    </location>
</feature>
<evidence type="ECO:0000313" key="7">
    <source>
        <dbReference type="EMBL" id="RAI45121.1"/>
    </source>
</evidence>
<comment type="subcellular location">
    <subcellularLocation>
        <location evidence="1">Cell membrane</location>
        <topology evidence="1">Multi-pass membrane protein</topology>
    </subcellularLocation>
</comment>
<evidence type="ECO:0000256" key="5">
    <source>
        <dbReference type="ARBA" id="ARBA00023136"/>
    </source>
</evidence>
<keyword evidence="2" id="KW-1003">Cell membrane</keyword>
<dbReference type="PANTHER" id="PTHR30482:SF10">
    <property type="entry name" value="HIGH-AFFINITY BRANCHED-CHAIN AMINO ACID TRANSPORT PROTEIN BRAE"/>
    <property type="match status" value="1"/>
</dbReference>
<accession>A0A327L3L6</accession>
<keyword evidence="3 6" id="KW-0812">Transmembrane</keyword>
<sequence length="337" mass="35669">MFSVFLIPTSTGSRAAAAAVWAAWVAVLIGLAAYGLFGTRLFLLSTLATVFMYAVLTQAWNLLGGYGGYLNFGLVTFFGIGAYTTGILFQYYELSPFLTAPVAGLVAAIAGLLIGFPTLRLRGAYFALVTMIITFAVQILALNLTITQGALGIYLPRLPLSPLAVERLFYFVFLGLLVLVTAVVWAVQHSNIGGALVAIREDEDAAEIVGVRTVEVKWAVNAVSCFIVGVTGGLYAQRIAYIEPTGTFSFDISLNVVLMAVIGGAGTWQGPLIGAPVVLLVADLLRVTVTSEVNRVIFSLIVILIALFVPGGVMGAVSRWRRARAAKPDDVSGSPAP</sequence>
<feature type="transmembrane region" description="Helical" evidence="6">
    <location>
        <begin position="15"/>
        <end position="34"/>
    </location>
</feature>
<dbReference type="GO" id="GO:0005886">
    <property type="term" value="C:plasma membrane"/>
    <property type="evidence" value="ECO:0007669"/>
    <property type="project" value="UniProtKB-SubCell"/>
</dbReference>
<proteinExistence type="predicted"/>
<evidence type="ECO:0000256" key="1">
    <source>
        <dbReference type="ARBA" id="ARBA00004651"/>
    </source>
</evidence>
<evidence type="ECO:0000256" key="2">
    <source>
        <dbReference type="ARBA" id="ARBA00022475"/>
    </source>
</evidence>
<dbReference type="EMBL" id="NPEX01000024">
    <property type="protein sequence ID" value="RAI45121.1"/>
    <property type="molecule type" value="Genomic_DNA"/>
</dbReference>
<dbReference type="GO" id="GO:0015658">
    <property type="term" value="F:branched-chain amino acid transmembrane transporter activity"/>
    <property type="evidence" value="ECO:0007669"/>
    <property type="project" value="InterPro"/>
</dbReference>
<evidence type="ECO:0008006" key="9">
    <source>
        <dbReference type="Google" id="ProtNLM"/>
    </source>
</evidence>
<keyword evidence="5 6" id="KW-0472">Membrane</keyword>
<dbReference type="OrthoDB" id="9814461at2"/>
<keyword evidence="4 6" id="KW-1133">Transmembrane helix</keyword>
<feature type="transmembrane region" description="Helical" evidence="6">
    <location>
        <begin position="218"/>
        <end position="236"/>
    </location>
</feature>
<evidence type="ECO:0000256" key="4">
    <source>
        <dbReference type="ARBA" id="ARBA00022989"/>
    </source>
</evidence>
<dbReference type="PANTHER" id="PTHR30482">
    <property type="entry name" value="HIGH-AFFINITY BRANCHED-CHAIN AMINO ACID TRANSPORT SYSTEM PERMEASE"/>
    <property type="match status" value="1"/>
</dbReference>
<gene>
    <name evidence="7" type="ORF">CH341_05685</name>
</gene>
<feature type="transmembrane region" description="Helical" evidence="6">
    <location>
        <begin position="41"/>
        <end position="63"/>
    </location>
</feature>